<dbReference type="AlphaFoldDB" id="A0ABD1W8I1"/>
<evidence type="ECO:0000259" key="10">
    <source>
        <dbReference type="Pfam" id="PF06972"/>
    </source>
</evidence>
<keyword evidence="12" id="KW-1185">Reference proteome</keyword>
<dbReference type="Proteomes" id="UP001604277">
    <property type="component" value="Unassembled WGS sequence"/>
</dbReference>
<dbReference type="Pfam" id="PF03169">
    <property type="entry name" value="OPT"/>
    <property type="match status" value="1"/>
</dbReference>
<dbReference type="InterPro" id="IPR004813">
    <property type="entry name" value="OPT"/>
</dbReference>
<keyword evidence="4 9" id="KW-0812">Transmembrane</keyword>
<evidence type="ECO:0000256" key="1">
    <source>
        <dbReference type="ARBA" id="ARBA00004141"/>
    </source>
</evidence>
<keyword evidence="8 9" id="KW-0472">Membrane</keyword>
<dbReference type="GO" id="GO:0016020">
    <property type="term" value="C:membrane"/>
    <property type="evidence" value="ECO:0007669"/>
    <property type="project" value="UniProtKB-SubCell"/>
</dbReference>
<evidence type="ECO:0000313" key="11">
    <source>
        <dbReference type="EMBL" id="KAL2545981.1"/>
    </source>
</evidence>
<evidence type="ECO:0000256" key="3">
    <source>
        <dbReference type="ARBA" id="ARBA00022448"/>
    </source>
</evidence>
<evidence type="ECO:0000313" key="12">
    <source>
        <dbReference type="Proteomes" id="UP001604277"/>
    </source>
</evidence>
<accession>A0ABD1W8I1</accession>
<feature type="transmembrane region" description="Helical" evidence="9">
    <location>
        <begin position="136"/>
        <end position="156"/>
    </location>
</feature>
<dbReference type="InterPro" id="IPR009060">
    <property type="entry name" value="UBA-like_sf"/>
</dbReference>
<keyword evidence="7 9" id="KW-1133">Transmembrane helix</keyword>
<feature type="transmembrane region" description="Helical" evidence="9">
    <location>
        <begin position="201"/>
        <end position="220"/>
    </location>
</feature>
<organism evidence="11 12">
    <name type="scientific">Forsythia ovata</name>
    <dbReference type="NCBI Taxonomy" id="205694"/>
    <lineage>
        <taxon>Eukaryota</taxon>
        <taxon>Viridiplantae</taxon>
        <taxon>Streptophyta</taxon>
        <taxon>Embryophyta</taxon>
        <taxon>Tracheophyta</taxon>
        <taxon>Spermatophyta</taxon>
        <taxon>Magnoliopsida</taxon>
        <taxon>eudicotyledons</taxon>
        <taxon>Gunneridae</taxon>
        <taxon>Pentapetalae</taxon>
        <taxon>asterids</taxon>
        <taxon>lamiids</taxon>
        <taxon>Lamiales</taxon>
        <taxon>Oleaceae</taxon>
        <taxon>Forsythieae</taxon>
        <taxon>Forsythia</taxon>
    </lineage>
</organism>
<feature type="domain" description="GBF-interacting protein 1 N-terminal" evidence="10">
    <location>
        <begin position="17"/>
        <end position="62"/>
    </location>
</feature>
<comment type="caution">
    <text evidence="11">The sequence shown here is derived from an EMBL/GenBank/DDBJ whole genome shotgun (WGS) entry which is preliminary data.</text>
</comment>
<dbReference type="InterPro" id="IPR004648">
    <property type="entry name" value="Oligpept_transpt"/>
</dbReference>
<reference evidence="12" key="1">
    <citation type="submission" date="2024-07" db="EMBL/GenBank/DDBJ databases">
        <title>Two chromosome-level genome assemblies of Korean endemic species Abeliophyllum distichum and Forsythia ovata (Oleaceae).</title>
        <authorList>
            <person name="Jang H."/>
        </authorList>
    </citation>
    <scope>NUCLEOTIDE SEQUENCE [LARGE SCALE GENOMIC DNA]</scope>
</reference>
<evidence type="ECO:0000256" key="7">
    <source>
        <dbReference type="ARBA" id="ARBA00022989"/>
    </source>
</evidence>
<protein>
    <recommendedName>
        <fullName evidence="10">GBF-interacting protein 1 N-terminal domain-containing protein</fullName>
    </recommendedName>
</protein>
<evidence type="ECO:0000256" key="4">
    <source>
        <dbReference type="ARBA" id="ARBA00022692"/>
    </source>
</evidence>
<dbReference type="GO" id="GO:0015833">
    <property type="term" value="P:peptide transport"/>
    <property type="evidence" value="ECO:0007669"/>
    <property type="project" value="UniProtKB-KW"/>
</dbReference>
<comment type="subcellular location">
    <subcellularLocation>
        <location evidence="1">Membrane</location>
        <topology evidence="1">Multi-pass membrane protein</topology>
    </subcellularLocation>
</comment>
<dbReference type="SUPFAM" id="SSF46934">
    <property type="entry name" value="UBA-like"/>
    <property type="match status" value="1"/>
</dbReference>
<keyword evidence="6" id="KW-0653">Protein transport</keyword>
<evidence type="ECO:0000256" key="6">
    <source>
        <dbReference type="ARBA" id="ARBA00022927"/>
    </source>
</evidence>
<dbReference type="EMBL" id="JBFOLJ010000004">
    <property type="protein sequence ID" value="KAL2545981.1"/>
    <property type="molecule type" value="Genomic_DNA"/>
</dbReference>
<dbReference type="PANTHER" id="PTHR22601">
    <property type="entry name" value="ISP4 LIKE PROTEIN"/>
    <property type="match status" value="1"/>
</dbReference>
<evidence type="ECO:0000256" key="2">
    <source>
        <dbReference type="ARBA" id="ARBA00005484"/>
    </source>
</evidence>
<evidence type="ECO:0000256" key="8">
    <source>
        <dbReference type="ARBA" id="ARBA00023136"/>
    </source>
</evidence>
<evidence type="ECO:0000256" key="9">
    <source>
        <dbReference type="SAM" id="Phobius"/>
    </source>
</evidence>
<proteinExistence type="inferred from homology"/>
<dbReference type="GO" id="GO:0015031">
    <property type="term" value="P:protein transport"/>
    <property type="evidence" value="ECO:0007669"/>
    <property type="project" value="UniProtKB-KW"/>
</dbReference>
<comment type="similarity">
    <text evidence="2">Belongs to the oligopeptide OPT transporter (TC 2.A.67.1) family.</text>
</comment>
<name>A0ABD1W8I1_9LAMI</name>
<dbReference type="Pfam" id="PF06972">
    <property type="entry name" value="GIP1_N"/>
    <property type="match status" value="1"/>
</dbReference>
<sequence length="256" mass="27638">MKMSSGGKGAAGRATMIPSSVKKTIENIKEITGQSHSEEEIYAMLKECSMDPSETAQKLLLQANGNAFEQKMGICMEDNGGESEPIGVMGYGDLHSLSLSMSPGTQSSCITGSQHIAPSMGLENKKRDSEKVAQKHIVVGTLIASLVYLGTAWWLMETIPDICETSSMWTCPGDHVFYDASVIWGLIGPQKIFGDEGTYGLINWFFLGGAIAPLLVWFATKAFPNQEWIRLINMPVLIGACGNMPPVGLDSQLAIN</sequence>
<keyword evidence="5" id="KW-0571">Peptide transport</keyword>
<keyword evidence="3" id="KW-0813">Transport</keyword>
<gene>
    <name evidence="11" type="ORF">Fot_15214</name>
</gene>
<dbReference type="InterPro" id="IPR009719">
    <property type="entry name" value="GIP1_N"/>
</dbReference>
<evidence type="ECO:0000256" key="5">
    <source>
        <dbReference type="ARBA" id="ARBA00022856"/>
    </source>
</evidence>